<evidence type="ECO:0000313" key="1">
    <source>
        <dbReference type="EMBL" id="GAA0606790.1"/>
    </source>
</evidence>
<dbReference type="Proteomes" id="UP001500866">
    <property type="component" value="Unassembled WGS sequence"/>
</dbReference>
<organism evidence="1 2">
    <name type="scientific">Virgibacillus siamensis</name>
    <dbReference type="NCBI Taxonomy" id="480071"/>
    <lineage>
        <taxon>Bacteria</taxon>
        <taxon>Bacillati</taxon>
        <taxon>Bacillota</taxon>
        <taxon>Bacilli</taxon>
        <taxon>Bacillales</taxon>
        <taxon>Bacillaceae</taxon>
        <taxon>Virgibacillus</taxon>
    </lineage>
</organism>
<evidence type="ECO:0008006" key="3">
    <source>
        <dbReference type="Google" id="ProtNLM"/>
    </source>
</evidence>
<dbReference type="EMBL" id="BAAADS010000018">
    <property type="protein sequence ID" value="GAA0606790.1"/>
    <property type="molecule type" value="Genomic_DNA"/>
</dbReference>
<dbReference type="Gene3D" id="3.10.450.50">
    <property type="match status" value="1"/>
</dbReference>
<dbReference type="RefSeq" id="WP_343813613.1">
    <property type="nucleotide sequence ID" value="NZ_BAAADS010000018.1"/>
</dbReference>
<keyword evidence="2" id="KW-1185">Reference proteome</keyword>
<comment type="caution">
    <text evidence="1">The sequence shown here is derived from an EMBL/GenBank/DDBJ whole genome shotgun (WGS) entry which is preliminary data.</text>
</comment>
<sequence length="124" mass="13665">MEPKIVYNEDCGNSPKTQLLKELNIAGANKNTNFITRHISETICCEVVGGEKIHGEKDVINTIKQADPIIQLEINNIITHGRTGAVNGTISTENNSYGFCHVYNFTGAGKTAKIKKITIYIIEE</sequence>
<accession>A0ABN1G9K4</accession>
<name>A0ABN1G9K4_9BACI</name>
<proteinExistence type="predicted"/>
<gene>
    <name evidence="1" type="ORF">GCM10009001_25060</name>
</gene>
<reference evidence="1 2" key="1">
    <citation type="journal article" date="2019" name="Int. J. Syst. Evol. Microbiol.">
        <title>The Global Catalogue of Microorganisms (GCM) 10K type strain sequencing project: providing services to taxonomists for standard genome sequencing and annotation.</title>
        <authorList>
            <consortium name="The Broad Institute Genomics Platform"/>
            <consortium name="The Broad Institute Genome Sequencing Center for Infectious Disease"/>
            <person name="Wu L."/>
            <person name="Ma J."/>
        </authorList>
    </citation>
    <scope>NUCLEOTIDE SEQUENCE [LARGE SCALE GENOMIC DNA]</scope>
    <source>
        <strain evidence="1 2">JCM 15395</strain>
    </source>
</reference>
<protein>
    <recommendedName>
        <fullName evidence="3">DNA-binding protein</fullName>
    </recommendedName>
</protein>
<evidence type="ECO:0000313" key="2">
    <source>
        <dbReference type="Proteomes" id="UP001500866"/>
    </source>
</evidence>